<dbReference type="Proteomes" id="UP000094741">
    <property type="component" value="Unassembled WGS sequence"/>
</dbReference>
<reference evidence="1 2" key="1">
    <citation type="journal article" date="2012" name="Science">
        <title>Ecological populations of bacteria act as socially cohesive units of antibiotic production and resistance.</title>
        <authorList>
            <person name="Cordero O.X."/>
            <person name="Wildschutte H."/>
            <person name="Kirkup B."/>
            <person name="Proehl S."/>
            <person name="Ngo L."/>
            <person name="Hussain F."/>
            <person name="Le Roux F."/>
            <person name="Mincer T."/>
            <person name="Polz M.F."/>
        </authorList>
    </citation>
    <scope>NUCLEOTIDE SEQUENCE [LARGE SCALE GENOMIC DNA]</scope>
    <source>
        <strain evidence="1 2">ZF-129</strain>
    </source>
</reference>
<sequence length="278" mass="32741">MILSIDKLMTLFNTVGQYTQNPNEWLRNLSSDQNPKSVNNKILELRMKKLYPIIREDKSFVVVGETESYTRFGVHQTCYASTLGLHFYTREWKNGTYLYTRLDENVKVISYDMWVAEQQARQESLKDLAVYYMVNTHDDTFERFGAYECNVYKDNEGSYYKKSYQPSQQIFKYEKIDNVEGYVFLTEDEFIEKAKERELSLHEVTEVSEKAFEHAQDCLPPCGLTYFNQGKLFYVSERLCGNTVSWFVKLGKKFYEVVNFATLANDDVLNLVEQFNND</sequence>
<organism evidence="1 2">
    <name type="scientific">Vibrio genomosp. F10 str. ZF-129</name>
    <dbReference type="NCBI Taxonomy" id="1187848"/>
    <lineage>
        <taxon>Bacteria</taxon>
        <taxon>Pseudomonadati</taxon>
        <taxon>Pseudomonadota</taxon>
        <taxon>Gammaproteobacteria</taxon>
        <taxon>Vibrionales</taxon>
        <taxon>Vibrionaceae</taxon>
        <taxon>Vibrio</taxon>
    </lineage>
</organism>
<dbReference type="RefSeq" id="WP_017041796.1">
    <property type="nucleotide sequence ID" value="NZ_AJYQ02000020.1"/>
</dbReference>
<dbReference type="EMBL" id="AJYQ02000020">
    <property type="protein sequence ID" value="OEE37316.1"/>
    <property type="molecule type" value="Genomic_DNA"/>
</dbReference>
<evidence type="ECO:0000313" key="1">
    <source>
        <dbReference type="EMBL" id="OEE37316.1"/>
    </source>
</evidence>
<gene>
    <name evidence="1" type="ORF">A1QO_04210</name>
</gene>
<evidence type="ECO:0000313" key="2">
    <source>
        <dbReference type="Proteomes" id="UP000094741"/>
    </source>
</evidence>
<comment type="caution">
    <text evidence="1">The sequence shown here is derived from an EMBL/GenBank/DDBJ whole genome shotgun (WGS) entry which is preliminary data.</text>
</comment>
<name>A0A1E5BIQ4_9VIBR</name>
<dbReference type="AlphaFoldDB" id="A0A1E5BIQ4"/>
<protein>
    <submittedName>
        <fullName evidence="1">Uncharacterized protein</fullName>
    </submittedName>
</protein>
<accession>A0A1E5BIQ4</accession>
<proteinExistence type="predicted"/>
<dbReference type="STRING" id="1187848.A1QO_04210"/>